<reference evidence="1 2" key="1">
    <citation type="submission" date="2023-07" db="EMBL/GenBank/DDBJ databases">
        <title>Sequencing the genomes of 1000 actinobacteria strains.</title>
        <authorList>
            <person name="Klenk H.-P."/>
        </authorList>
    </citation>
    <scope>NUCLEOTIDE SEQUENCE [LARGE SCALE GENOMIC DNA]</scope>
    <source>
        <strain evidence="1 2">DSM 19426</strain>
    </source>
</reference>
<name>A0ABU2BV33_9ACTN</name>
<protein>
    <submittedName>
        <fullName evidence="1">Uncharacterized protein (DUF697 family)</fullName>
    </submittedName>
</protein>
<organism evidence="1 2">
    <name type="scientific">Nocardioides marmoribigeumensis</name>
    <dbReference type="NCBI Taxonomy" id="433649"/>
    <lineage>
        <taxon>Bacteria</taxon>
        <taxon>Bacillati</taxon>
        <taxon>Actinomycetota</taxon>
        <taxon>Actinomycetes</taxon>
        <taxon>Propionibacteriales</taxon>
        <taxon>Nocardioidaceae</taxon>
        <taxon>Nocardioides</taxon>
    </lineage>
</organism>
<proteinExistence type="predicted"/>
<dbReference type="InterPro" id="IPR024787">
    <property type="entry name" value="EcsC"/>
</dbReference>
<sequence length="227" mass="24050">MGIRRKVIDAVVPDVHKVAPKLNRGFIHQTLLRAINGVGPLPSAAAVAEKHLRDNEGAVDQAVNDVVKTHTGLAAGEGFVTNLGGLTTAPATIPANIAGLALLQCRMVATIAHLRGYDLSDGRVRNAILLCVLGEDAVKQLVRKRRIPGRPSVLVTAPVHDPELDALVAGEVTSALISRVIGKRAAGTVIRRVPVAGGVWGASSDGWNTWQVGRYAARELMARRHPH</sequence>
<dbReference type="Proteomes" id="UP001183648">
    <property type="component" value="Unassembled WGS sequence"/>
</dbReference>
<evidence type="ECO:0000313" key="1">
    <source>
        <dbReference type="EMBL" id="MDR7362485.1"/>
    </source>
</evidence>
<accession>A0ABU2BV33</accession>
<dbReference type="EMBL" id="JAVDYG010000001">
    <property type="protein sequence ID" value="MDR7362485.1"/>
    <property type="molecule type" value="Genomic_DNA"/>
</dbReference>
<dbReference type="RefSeq" id="WP_310301798.1">
    <property type="nucleotide sequence ID" value="NZ_BAAAPS010000008.1"/>
</dbReference>
<dbReference type="Pfam" id="PF12787">
    <property type="entry name" value="EcsC"/>
    <property type="match status" value="1"/>
</dbReference>
<keyword evidence="2" id="KW-1185">Reference proteome</keyword>
<evidence type="ECO:0000313" key="2">
    <source>
        <dbReference type="Proteomes" id="UP001183648"/>
    </source>
</evidence>
<gene>
    <name evidence="1" type="ORF">J2S63_002038</name>
</gene>
<comment type="caution">
    <text evidence="1">The sequence shown here is derived from an EMBL/GenBank/DDBJ whole genome shotgun (WGS) entry which is preliminary data.</text>
</comment>